<dbReference type="EMBL" id="QNRR01000004">
    <property type="protein sequence ID" value="RBP44435.1"/>
    <property type="molecule type" value="Genomic_DNA"/>
</dbReference>
<dbReference type="RefSeq" id="WP_113958840.1">
    <property type="nucleotide sequence ID" value="NZ_QNRR01000004.1"/>
</dbReference>
<protein>
    <submittedName>
        <fullName evidence="2">Methane monooxygenase PmoA-like</fullName>
    </submittedName>
</protein>
<name>A0A366HPC4_9BACT</name>
<dbReference type="AlphaFoldDB" id="A0A366HPC4"/>
<dbReference type="Proteomes" id="UP000253426">
    <property type="component" value="Unassembled WGS sequence"/>
</dbReference>
<dbReference type="InterPro" id="IPR029475">
    <property type="entry name" value="DUF6807"/>
</dbReference>
<dbReference type="Pfam" id="PF14100">
    <property type="entry name" value="DUF6807"/>
    <property type="match status" value="1"/>
</dbReference>
<feature type="signal peptide" evidence="1">
    <location>
        <begin position="1"/>
        <end position="23"/>
    </location>
</feature>
<dbReference type="GO" id="GO:0004497">
    <property type="term" value="F:monooxygenase activity"/>
    <property type="evidence" value="ECO:0007669"/>
    <property type="project" value="UniProtKB-KW"/>
</dbReference>
<gene>
    <name evidence="2" type="ORF">DES53_104255</name>
</gene>
<organism evidence="2 3">
    <name type="scientific">Roseimicrobium gellanilyticum</name>
    <dbReference type="NCBI Taxonomy" id="748857"/>
    <lineage>
        <taxon>Bacteria</taxon>
        <taxon>Pseudomonadati</taxon>
        <taxon>Verrucomicrobiota</taxon>
        <taxon>Verrucomicrobiia</taxon>
        <taxon>Verrucomicrobiales</taxon>
        <taxon>Verrucomicrobiaceae</taxon>
        <taxon>Roseimicrobium</taxon>
    </lineage>
</organism>
<comment type="caution">
    <text evidence="2">The sequence shown here is derived from an EMBL/GenBank/DDBJ whole genome shotgun (WGS) entry which is preliminary data.</text>
</comment>
<evidence type="ECO:0000313" key="2">
    <source>
        <dbReference type="EMBL" id="RBP44435.1"/>
    </source>
</evidence>
<keyword evidence="2" id="KW-0503">Monooxygenase</keyword>
<proteinExistence type="predicted"/>
<keyword evidence="3" id="KW-1185">Reference proteome</keyword>
<dbReference type="OrthoDB" id="242375at2"/>
<accession>A0A366HPC4</accession>
<feature type="chain" id="PRO_5016587383" evidence="1">
    <location>
        <begin position="24"/>
        <end position="335"/>
    </location>
</feature>
<keyword evidence="2" id="KW-0560">Oxidoreductase</keyword>
<reference evidence="2 3" key="1">
    <citation type="submission" date="2018-06" db="EMBL/GenBank/DDBJ databases">
        <title>Genomic Encyclopedia of Type Strains, Phase IV (KMG-IV): sequencing the most valuable type-strain genomes for metagenomic binning, comparative biology and taxonomic classification.</title>
        <authorList>
            <person name="Goeker M."/>
        </authorList>
    </citation>
    <scope>NUCLEOTIDE SEQUENCE [LARGE SCALE GENOMIC DNA]</scope>
    <source>
        <strain evidence="2 3">DSM 25532</strain>
    </source>
</reference>
<keyword evidence="1" id="KW-0732">Signal</keyword>
<evidence type="ECO:0000256" key="1">
    <source>
        <dbReference type="SAM" id="SignalP"/>
    </source>
</evidence>
<sequence length="335" mass="36959">MKIPALPSILLLALVSLAAPAAAADKGFSIEKTASGGAIVKYDGKLVTEYVVDQANKPYLFPVIPPHGTPMTRAYPMQKVDGEQWDHPHHRGICLGHEATNGFDTWAEKTTFEERPKDKKAQERLTKVGAQKHREFKELKAEGDKATIVSVTDHNNPQGKKEFEDTRTIVLQVIDGRLVIDYDVTFKATDAPVTFEDRKDAGFSIRVPTSMAVAPEKGKKSGSIVNSDGIKDVDAWGKNAKWCDYYGPVNGKVYGVAMLNHPKSFRYPTPWHVRDYGLFTANPFGTKNLDKSAADGTFILKAGESVTLRHRLIFHEGDTASAKLDEAFAAYEKLP</sequence>
<evidence type="ECO:0000313" key="3">
    <source>
        <dbReference type="Proteomes" id="UP000253426"/>
    </source>
</evidence>